<accession>A0A8M1RHT8</accession>
<dbReference type="KEGG" id="dre:100334672"/>
<dbReference type="InterPro" id="IPR051147">
    <property type="entry name" value="CFAP_domain-containing"/>
</dbReference>
<feature type="region of interest" description="Disordered" evidence="3">
    <location>
        <begin position="333"/>
        <end position="361"/>
    </location>
</feature>
<dbReference type="RefSeq" id="XP_002665319.1">
    <property type="nucleotide sequence ID" value="XM_002665273.6"/>
</dbReference>
<feature type="domain" description="DUF4200" evidence="4">
    <location>
        <begin position="65"/>
        <end position="181"/>
    </location>
</feature>
<evidence type="ECO:0000259" key="4">
    <source>
        <dbReference type="Pfam" id="PF13863"/>
    </source>
</evidence>
<dbReference type="AGR" id="ZFIN:ZDB-GENE-131121-564"/>
<proteinExistence type="predicted"/>
<feature type="coiled-coil region" evidence="2">
    <location>
        <begin position="82"/>
        <end position="165"/>
    </location>
</feature>
<keyword evidence="1 2" id="KW-0175">Coiled coil</keyword>
<dbReference type="GO" id="GO:0005856">
    <property type="term" value="C:cytoskeleton"/>
    <property type="evidence" value="ECO:0007669"/>
    <property type="project" value="UniProtKB-ARBA"/>
</dbReference>
<dbReference type="PANTHER" id="PTHR21683">
    <property type="entry name" value="COILED-COIL DOMAIN-CONTAINING PROTEIN 42 LIKE-2-LIKE-RELATED"/>
    <property type="match status" value="1"/>
</dbReference>
<dbReference type="OrthoDB" id="2134857at2759"/>
<reference evidence="6" key="1">
    <citation type="submission" date="2025-08" db="UniProtKB">
        <authorList>
            <consortium name="RefSeq"/>
        </authorList>
    </citation>
    <scope>IDENTIFICATION</scope>
    <source>
        <strain evidence="6">Tuebingen</strain>
        <tissue evidence="6">Fibroblasts and whole tissue</tissue>
    </source>
</reference>
<dbReference type="AlphaFoldDB" id="A0A8M1RHT8"/>
<sequence>MEADLLELRLENRRRNVFVTQPQPEESRERESDGEPQLKLIPIITQSPSGILESGVRTLQCTLVLKKREELDNINTHLTHTRAQIQQRMRSLTERRELLQRAQEESRQRAERFQRFVEENELKRRRAMKKLQMEKQQSQSKEEERGELANQMERLQDRRMRLKQRVSRYKIFEEFLMKTLELLPDNYLGLGTDLVAPIIRRYETLSISRQDLLQQLQRLTDQMKTDHNQLDTLKQQHNTYKLTTNQDLSDLQTQLDQMTERNKQQEMSLQLQQAQSRDQVEELGRVLLAVRNLAEQCQLSHYGPLQDMNTSTMMDMIKEFMVDKADLEHRAMRLAAGSRSKEQKKTQKKKKSSRTQKSTQQ</sequence>
<evidence type="ECO:0000256" key="1">
    <source>
        <dbReference type="ARBA" id="ARBA00023054"/>
    </source>
</evidence>
<protein>
    <submittedName>
        <fullName evidence="6">Uncharacterized protein CCDC197 isoform X1</fullName>
    </submittedName>
</protein>
<evidence type="ECO:0000313" key="5">
    <source>
        <dbReference type="Proteomes" id="UP000000437"/>
    </source>
</evidence>
<dbReference type="FunCoup" id="A0A8M1RHT8">
    <property type="interactions" value="45"/>
</dbReference>
<dbReference type="InterPro" id="IPR025252">
    <property type="entry name" value="DUF4200"/>
</dbReference>
<dbReference type="Proteomes" id="UP000000437">
    <property type="component" value="Chromosome 17"/>
</dbReference>
<dbReference type="ZFIN" id="ZDB-GENE-131121-564">
    <property type="gene designation" value="si:ch1073-416d2.4"/>
</dbReference>
<feature type="coiled-coil region" evidence="2">
    <location>
        <begin position="202"/>
        <end position="275"/>
    </location>
</feature>
<dbReference type="GeneID" id="100334672"/>
<name>A0A8M1RHT8_DANRE</name>
<dbReference type="Pfam" id="PF13863">
    <property type="entry name" value="DUF4200"/>
    <property type="match status" value="1"/>
</dbReference>
<evidence type="ECO:0000256" key="2">
    <source>
        <dbReference type="SAM" id="Coils"/>
    </source>
</evidence>
<dbReference type="PANTHER" id="PTHR21683:SF18">
    <property type="entry name" value="COILED-COIL DOMAIN-CONTAINING PROTEIN 42 HOMOLOG"/>
    <property type="match status" value="1"/>
</dbReference>
<organism evidence="5 6">
    <name type="scientific">Danio rerio</name>
    <name type="common">Zebrafish</name>
    <name type="synonym">Brachydanio rerio</name>
    <dbReference type="NCBI Taxonomy" id="7955"/>
    <lineage>
        <taxon>Eukaryota</taxon>
        <taxon>Metazoa</taxon>
        <taxon>Chordata</taxon>
        <taxon>Craniata</taxon>
        <taxon>Vertebrata</taxon>
        <taxon>Euteleostomi</taxon>
        <taxon>Actinopterygii</taxon>
        <taxon>Neopterygii</taxon>
        <taxon>Teleostei</taxon>
        <taxon>Ostariophysi</taxon>
        <taxon>Cypriniformes</taxon>
        <taxon>Danionidae</taxon>
        <taxon>Danioninae</taxon>
        <taxon>Danio</taxon>
    </lineage>
</organism>
<evidence type="ECO:0000313" key="7">
    <source>
        <dbReference type="ZFIN" id="ZDB-GENE-131121-564"/>
    </source>
</evidence>
<evidence type="ECO:0000313" key="6">
    <source>
        <dbReference type="RefSeq" id="XP_002665319.1"/>
    </source>
</evidence>
<evidence type="ECO:0000256" key="3">
    <source>
        <dbReference type="SAM" id="MobiDB-lite"/>
    </source>
</evidence>
<gene>
    <name evidence="6 7" type="primary">si:ch1073-416d2.4</name>
</gene>
<keyword evidence="5" id="KW-1185">Reference proteome</keyword>